<feature type="region of interest" description="Disordered" evidence="5">
    <location>
        <begin position="601"/>
        <end position="622"/>
    </location>
</feature>
<feature type="compositionally biased region" description="Basic and acidic residues" evidence="5">
    <location>
        <begin position="695"/>
        <end position="707"/>
    </location>
</feature>
<feature type="region of interest" description="Disordered" evidence="5">
    <location>
        <begin position="209"/>
        <end position="477"/>
    </location>
</feature>
<feature type="region of interest" description="Disordered" evidence="5">
    <location>
        <begin position="650"/>
        <end position="711"/>
    </location>
</feature>
<comment type="subcellular location">
    <subcellularLocation>
        <location evidence="1">Mitochondrion</location>
    </subcellularLocation>
</comment>
<evidence type="ECO:0000313" key="8">
    <source>
        <dbReference type="EMBL" id="CEL66737.1"/>
    </source>
</evidence>
<dbReference type="EMBL" id="LN714482">
    <property type="protein sequence ID" value="CEL66737.1"/>
    <property type="molecule type" value="Genomic_DNA"/>
</dbReference>
<dbReference type="SMART" id="SM00584">
    <property type="entry name" value="TLDc"/>
    <property type="match status" value="1"/>
</dbReference>
<feature type="compositionally biased region" description="Basic and acidic residues" evidence="5">
    <location>
        <begin position="36"/>
        <end position="59"/>
    </location>
</feature>
<evidence type="ECO:0000313" key="7">
    <source>
        <dbReference type="EMBL" id="CBZ52756.1"/>
    </source>
</evidence>
<sequence length="1481" mass="155634">MGAEQSAVASPGEGRGARASFASASSLGGGEQEYASPREHPRSEAHVGQDARRCRRGSEEEAGSQTRAPPSPSAASSGRLGAYLPSALSRSATWASSFLWRRHASSLSPRQAHEVETVPSCACQGSIAHPPASPSGPGSLPASSHIFFAPRPGEPPYAASAASSGDGSLRTRSATVTLPPHFLFQPGSIREAILQPGAAPDSLREKRLSFSSSSVDSPYQTASSSVPASSLSSSLPSASFADSSHAERGGSGGPKPPLSAPVQPSSRLPGGLYPTPSSLRGGRSAPSSQPALQAPHIHFGVHMPQQVTASPEDALGDKREREETPRSPAAAARAAFQSSRERGSGDDARAEGKEGRKRFTEPSRTGDTGSPRCPLGGKELRDAQDTGVATPPFSSSSMPSSSSVSSSSAVEEGDAPDARSLPADLSPGLPPSLASHKANRCGDEAPGSEKHVTTEGGKETHPWTVVHDSEEKQKESLSRRGTALLDFWQEEQERLEDKLAFNRGEARCLYVEKDAFVPGILTLEREALKFRKADASPGSTGRAGIAPFLCVSLTDVVECACVCPPPSVNDELPSSPTPFAKSPLLWPSASASGCSLGETARHADEGLSPCSSGEGAGRRGRSLEARQVPVALSRQPTVFIQLLVTTLHGPSQLPEESARGESDAGEGGQTAAGEKTAAEQQSAGASETHGPQAAEDAKRSAAGEEQPKVSAANTGFSASLTVSNGPSAPVASAYCTPLSSPLSPLSSFASSEHLAVPPPLSSGVAPSSLLPESTECAAADGGGSAASEQAHALALPSSSQTGDANAASSAFGDHERKGLLRADLVDSVRSSDADSARPHAPAAVLASREPEHVSTSSQGHQLASLFVSPLAVAAESRASSPSPRKELSSLSPPTVSSPSAVSASPASPPPTSPSASLQTSLRGGGDGDRNAASQTPLPGSHTSFALSPIRLLSRGASGLVDFWAKWRGPEVLHEAGHRVAKTTGEERRSDAEDRRSPRARTDAKRVRAKRPLPQLEGNTDVNFVLFGFFNKELAQEFTRAIIKFVDHCQETPNKRRVSCGTAKHPGKEKRDKTERTRAAGAEEEAKEELRAYWCLFVAVQAEHRNVRVVATHIPSNSNVLVGRWAAEFARSAIFQEDDEDLVALSSPSNSLQSFDSVGSDEAVGDSQHGASSRASRRSSDVAGSRPLRTASSASIALPRRPHSPSRHPRLRSAGSPVSGEAEGDRDNRDAAKAVSPSLYQFLLMQSRRSASDGWLGAAADSGQSPSAERAGDIFCAGEPEQEEMTRPQSFGKGSTLTLPLPDFDIPEGAPALLSNAVVSQLAVHLPLMLTMKRWSLAFCHKLNGISLNTFYRKCSNRGPCLLFLQDARGILFGAFLSEIRECAKYYGSAETFVFTFKGPDGKMDPEHPTLHVYRWSKLNNYFIYTDHDVLGIGGGGHYAISVDKDLLRGCSSCCLTFNSPVLSSSEDFIVKAFQVWAFEDY</sequence>
<evidence type="ECO:0000256" key="5">
    <source>
        <dbReference type="SAM" id="MobiDB-lite"/>
    </source>
</evidence>
<feature type="compositionally biased region" description="Low complexity" evidence="5">
    <location>
        <begin position="17"/>
        <end position="26"/>
    </location>
</feature>
<reference evidence="7" key="2">
    <citation type="submission" date="2011-03" db="EMBL/GenBank/DDBJ databases">
        <title>Comparative genomics and transcriptomics of Neospora caninum and Toxoplasma gondii.</title>
        <authorList>
            <person name="Reid A.J."/>
            <person name="Sohal A."/>
            <person name="Harris D."/>
            <person name="Quail M."/>
            <person name="Sanders M."/>
            <person name="Berriman M."/>
            <person name="Wastling J.M."/>
            <person name="Pain A."/>
        </authorList>
    </citation>
    <scope>NUCLEOTIDE SEQUENCE</scope>
    <source>
        <strain evidence="7">Liverpool</strain>
    </source>
</reference>
<feature type="domain" description="TLDc" evidence="6">
    <location>
        <begin position="1311"/>
        <end position="1479"/>
    </location>
</feature>
<name>F0VGB2_NEOCL</name>
<dbReference type="OMA" id="DIFCAGE"/>
<feature type="region of interest" description="Disordered" evidence="5">
    <location>
        <begin position="1"/>
        <end position="80"/>
    </location>
</feature>
<feature type="compositionally biased region" description="Low complexity" evidence="5">
    <location>
        <begin position="129"/>
        <end position="144"/>
    </location>
</feature>
<feature type="compositionally biased region" description="Low complexity" evidence="5">
    <location>
        <begin position="158"/>
        <end position="168"/>
    </location>
</feature>
<feature type="compositionally biased region" description="Basic residues" evidence="5">
    <location>
        <begin position="1199"/>
        <end position="1210"/>
    </location>
</feature>
<feature type="region of interest" description="Disordered" evidence="5">
    <location>
        <begin position="129"/>
        <end position="172"/>
    </location>
</feature>
<feature type="region of interest" description="Disordered" evidence="5">
    <location>
        <begin position="774"/>
        <end position="812"/>
    </location>
</feature>
<keyword evidence="9" id="KW-1185">Reference proteome</keyword>
<feature type="compositionally biased region" description="Basic and acidic residues" evidence="5">
    <location>
        <begin position="339"/>
        <end position="361"/>
    </location>
</feature>
<feature type="compositionally biased region" description="Low complexity" evidence="5">
    <location>
        <begin position="222"/>
        <end position="243"/>
    </location>
</feature>
<feature type="region of interest" description="Disordered" evidence="5">
    <location>
        <begin position="829"/>
        <end position="860"/>
    </location>
</feature>
<feature type="compositionally biased region" description="Basic and acidic residues" evidence="5">
    <location>
        <begin position="440"/>
        <end position="477"/>
    </location>
</feature>
<dbReference type="Proteomes" id="UP000007494">
    <property type="component" value="Chromosome VIIb"/>
</dbReference>
<dbReference type="GO" id="GO:0005739">
    <property type="term" value="C:mitochondrion"/>
    <property type="evidence" value="ECO:0007669"/>
    <property type="project" value="UniProtKB-SubCell"/>
</dbReference>
<feature type="region of interest" description="Disordered" evidence="5">
    <location>
        <begin position="877"/>
        <end position="941"/>
    </location>
</feature>
<evidence type="ECO:0000256" key="4">
    <source>
        <dbReference type="ARBA" id="ARBA00040604"/>
    </source>
</evidence>
<organism evidence="7 9">
    <name type="scientific">Neospora caninum (strain Liverpool)</name>
    <dbReference type="NCBI Taxonomy" id="572307"/>
    <lineage>
        <taxon>Eukaryota</taxon>
        <taxon>Sar</taxon>
        <taxon>Alveolata</taxon>
        <taxon>Apicomplexa</taxon>
        <taxon>Conoidasida</taxon>
        <taxon>Coccidia</taxon>
        <taxon>Eucoccidiorida</taxon>
        <taxon>Eimeriorina</taxon>
        <taxon>Sarcocystidae</taxon>
        <taxon>Neospora</taxon>
    </lineage>
</organism>
<dbReference type="VEuPathDB" id="ToxoDB:NCLIV_025440"/>
<dbReference type="PANTHER" id="PTHR23354">
    <property type="entry name" value="NUCLEOLAR PROTEIN 7/ESTROGEN RECEPTOR COACTIVATOR-RELATED"/>
    <property type="match status" value="1"/>
</dbReference>
<dbReference type="eggNOG" id="KOG2372">
    <property type="taxonomic scope" value="Eukaryota"/>
</dbReference>
<dbReference type="EMBL" id="FR823389">
    <property type="protein sequence ID" value="CBZ52756.1"/>
    <property type="molecule type" value="Genomic_DNA"/>
</dbReference>
<feature type="region of interest" description="Disordered" evidence="5">
    <location>
        <begin position="1056"/>
        <end position="1082"/>
    </location>
</feature>
<dbReference type="PANTHER" id="PTHR23354:SF62">
    <property type="entry name" value="MUSTARD, ISOFORM V"/>
    <property type="match status" value="1"/>
</dbReference>
<evidence type="ECO:0000313" key="9">
    <source>
        <dbReference type="Proteomes" id="UP000007494"/>
    </source>
</evidence>
<protein>
    <recommendedName>
        <fullName evidence="4">Oxidation resistance protein 1</fullName>
    </recommendedName>
</protein>
<feature type="compositionally biased region" description="Polar residues" evidence="5">
    <location>
        <begin position="209"/>
        <end position="221"/>
    </location>
</feature>
<dbReference type="OrthoDB" id="26679at2759"/>
<reference evidence="7" key="1">
    <citation type="submission" date="2011-02" db="EMBL/GenBank/DDBJ databases">
        <authorList>
            <person name="Aslett M."/>
        </authorList>
    </citation>
    <scope>NUCLEOTIDE SEQUENCE</scope>
    <source>
        <strain evidence="7">Liverpool</strain>
    </source>
</reference>
<dbReference type="Pfam" id="PF07534">
    <property type="entry name" value="TLD"/>
    <property type="match status" value="1"/>
</dbReference>
<dbReference type="InParanoid" id="F0VGB2"/>
<dbReference type="PROSITE" id="PS51886">
    <property type="entry name" value="TLDC"/>
    <property type="match status" value="1"/>
</dbReference>
<accession>F0VGB2</accession>
<dbReference type="RefSeq" id="XP_003882788.1">
    <property type="nucleotide sequence ID" value="XM_003882739.1"/>
</dbReference>
<proteinExistence type="inferred from homology"/>
<dbReference type="GeneID" id="13445077"/>
<evidence type="ECO:0000256" key="3">
    <source>
        <dbReference type="ARBA" id="ARBA00023128"/>
    </source>
</evidence>
<feature type="compositionally biased region" description="Polar residues" evidence="5">
    <location>
        <begin position="931"/>
        <end position="941"/>
    </location>
</feature>
<feature type="compositionally biased region" description="Basic and acidic residues" evidence="5">
    <location>
        <begin position="1068"/>
        <end position="1077"/>
    </location>
</feature>
<dbReference type="InterPro" id="IPR006571">
    <property type="entry name" value="TLDc_dom"/>
</dbReference>
<feature type="region of interest" description="Disordered" evidence="5">
    <location>
        <begin position="1150"/>
        <end position="1230"/>
    </location>
</feature>
<feature type="compositionally biased region" description="Basic and acidic residues" evidence="5">
    <location>
        <begin position="315"/>
        <end position="325"/>
    </location>
</feature>
<evidence type="ECO:0000259" key="6">
    <source>
        <dbReference type="PROSITE" id="PS51886"/>
    </source>
</evidence>
<feature type="compositionally biased region" description="Polar residues" evidence="5">
    <location>
        <begin position="796"/>
        <end position="808"/>
    </location>
</feature>
<keyword evidence="3" id="KW-0496">Mitochondrion</keyword>
<feature type="region of interest" description="Disordered" evidence="5">
    <location>
        <begin position="975"/>
        <end position="1007"/>
    </location>
</feature>
<feature type="compositionally biased region" description="Low complexity" evidence="5">
    <location>
        <begin position="877"/>
        <end position="905"/>
    </location>
</feature>
<feature type="compositionally biased region" description="Low complexity" evidence="5">
    <location>
        <begin position="394"/>
        <end position="408"/>
    </location>
</feature>
<feature type="compositionally biased region" description="Low complexity" evidence="5">
    <location>
        <begin position="326"/>
        <end position="338"/>
    </location>
</feature>
<evidence type="ECO:0000256" key="1">
    <source>
        <dbReference type="ARBA" id="ARBA00004173"/>
    </source>
</evidence>
<reference evidence="9" key="3">
    <citation type="journal article" date="2012" name="PLoS Pathog.">
        <title>Comparative genomics of the apicomplexan parasites Toxoplasma gondii and Neospora caninum: Coccidia differing in host range and transmission strategy.</title>
        <authorList>
            <person name="Reid A.J."/>
            <person name="Vermont S.J."/>
            <person name="Cotton J.A."/>
            <person name="Harris D."/>
            <person name="Hill-Cawthorne G.A."/>
            <person name="Konen-Waisman S."/>
            <person name="Latham S.M."/>
            <person name="Mourier T."/>
            <person name="Norton R."/>
            <person name="Quail M.A."/>
            <person name="Sanders M."/>
            <person name="Shanmugam D."/>
            <person name="Sohal A."/>
            <person name="Wasmuth J.D."/>
            <person name="Brunk B."/>
            <person name="Grigg M.E."/>
            <person name="Howard J.C."/>
            <person name="Parkinson J."/>
            <person name="Roos D.S."/>
            <person name="Trees A.J."/>
            <person name="Berriman M."/>
            <person name="Pain A."/>
            <person name="Wastling J.M."/>
        </authorList>
    </citation>
    <scope>NUCLEOTIDE SEQUENCE [LARGE SCALE GENOMIC DNA]</scope>
    <source>
        <strain evidence="9">Liverpool</strain>
    </source>
</reference>
<feature type="compositionally biased region" description="Basic and acidic residues" evidence="5">
    <location>
        <begin position="975"/>
        <end position="1005"/>
    </location>
</feature>
<reference evidence="8" key="4">
    <citation type="journal article" date="2015" name="PLoS ONE">
        <title>Comprehensive Evaluation of Toxoplasma gondii VEG and Neospora caninum LIV Genomes with Tachyzoite Stage Transcriptome and Proteome Defines Novel Transcript Features.</title>
        <authorList>
            <person name="Ramaprasad A."/>
            <person name="Mourier T."/>
            <person name="Naeem R."/>
            <person name="Malas T.B."/>
            <person name="Moussa E."/>
            <person name="Panigrahi A."/>
            <person name="Vermont S.J."/>
            <person name="Otto T.D."/>
            <person name="Wastling J."/>
            <person name="Pain A."/>
        </authorList>
    </citation>
    <scope>NUCLEOTIDE SEQUENCE</scope>
    <source>
        <strain evidence="8">Liverpool</strain>
    </source>
</reference>
<comment type="similarity">
    <text evidence="2">Belongs to the OXR1 family.</text>
</comment>
<gene>
    <name evidence="8" type="ORF">BN1204_025440</name>
    <name evidence="7" type="ORF">NCLIV_025440</name>
</gene>
<evidence type="ECO:0000256" key="2">
    <source>
        <dbReference type="ARBA" id="ARBA00009540"/>
    </source>
</evidence>